<dbReference type="Proteomes" id="UP000789860">
    <property type="component" value="Unassembled WGS sequence"/>
</dbReference>
<feature type="non-terminal residue" evidence="1">
    <location>
        <position position="1"/>
    </location>
</feature>
<organism evidence="1 2">
    <name type="scientific">Scutellospora calospora</name>
    <dbReference type="NCBI Taxonomy" id="85575"/>
    <lineage>
        <taxon>Eukaryota</taxon>
        <taxon>Fungi</taxon>
        <taxon>Fungi incertae sedis</taxon>
        <taxon>Mucoromycota</taxon>
        <taxon>Glomeromycotina</taxon>
        <taxon>Glomeromycetes</taxon>
        <taxon>Diversisporales</taxon>
        <taxon>Gigasporaceae</taxon>
        <taxon>Scutellospora</taxon>
    </lineage>
</organism>
<comment type="caution">
    <text evidence="1">The sequence shown here is derived from an EMBL/GenBank/DDBJ whole genome shotgun (WGS) entry which is preliminary data.</text>
</comment>
<evidence type="ECO:0000313" key="1">
    <source>
        <dbReference type="EMBL" id="CAG8682654.1"/>
    </source>
</evidence>
<keyword evidence="2" id="KW-1185">Reference proteome</keyword>
<reference evidence="1" key="1">
    <citation type="submission" date="2021-06" db="EMBL/GenBank/DDBJ databases">
        <authorList>
            <person name="Kallberg Y."/>
            <person name="Tangrot J."/>
            <person name="Rosling A."/>
        </authorList>
    </citation>
    <scope>NUCLEOTIDE SEQUENCE</scope>
    <source>
        <strain evidence="1">AU212A</strain>
    </source>
</reference>
<evidence type="ECO:0000313" key="2">
    <source>
        <dbReference type="Proteomes" id="UP000789860"/>
    </source>
</evidence>
<proteinExistence type="predicted"/>
<dbReference type="EMBL" id="CAJVPM010032476">
    <property type="protein sequence ID" value="CAG8682654.1"/>
    <property type="molecule type" value="Genomic_DNA"/>
</dbReference>
<feature type="non-terminal residue" evidence="1">
    <location>
        <position position="118"/>
    </location>
</feature>
<name>A0ACA9NZZ6_9GLOM</name>
<accession>A0ACA9NZZ6</accession>
<gene>
    <name evidence="1" type="ORF">SCALOS_LOCUS9793</name>
</gene>
<sequence>INCDNNNITWTWLRQDYAHKHVDYNNIKSRFDGKILQILNDIFFNNWPCVIAMFSSSSSVNNSSIVTTEWVAQNYDSIIPVDGSWHMPNTDRNPYEEYFKTRLKNARFFGLMTLYDYQ</sequence>
<protein>
    <submittedName>
        <fullName evidence="1">7945_t:CDS:1</fullName>
    </submittedName>
</protein>